<dbReference type="EC" id="3.4.19.12" evidence="7"/>
<dbReference type="InterPro" id="IPR001394">
    <property type="entry name" value="Peptidase_C19_UCH"/>
</dbReference>
<comment type="similarity">
    <text evidence="2 7">Belongs to the peptidase C19 family.</text>
</comment>
<dbReference type="PANTHER" id="PTHR24006">
    <property type="entry name" value="UBIQUITIN CARBOXYL-TERMINAL HYDROLASE"/>
    <property type="match status" value="1"/>
</dbReference>
<dbReference type="GO" id="GO:0006508">
    <property type="term" value="P:proteolysis"/>
    <property type="evidence" value="ECO:0007669"/>
    <property type="project" value="UniProtKB-KW"/>
</dbReference>
<dbReference type="GO" id="GO:0005634">
    <property type="term" value="C:nucleus"/>
    <property type="evidence" value="ECO:0007669"/>
    <property type="project" value="TreeGrafter"/>
</dbReference>
<dbReference type="Gene3D" id="3.90.70.10">
    <property type="entry name" value="Cysteine proteinases"/>
    <property type="match status" value="1"/>
</dbReference>
<evidence type="ECO:0000256" key="2">
    <source>
        <dbReference type="ARBA" id="ARBA00009085"/>
    </source>
</evidence>
<dbReference type="InterPro" id="IPR018200">
    <property type="entry name" value="USP_CS"/>
</dbReference>
<dbReference type="PROSITE" id="PS00972">
    <property type="entry name" value="USP_1"/>
    <property type="match status" value="1"/>
</dbReference>
<feature type="compositionally biased region" description="Polar residues" evidence="8">
    <location>
        <begin position="525"/>
        <end position="536"/>
    </location>
</feature>
<comment type="catalytic activity">
    <reaction evidence="1 7">
        <text>Thiol-dependent hydrolysis of ester, thioester, amide, peptide and isopeptide bonds formed by the C-terminal Gly of ubiquitin (a 76-residue protein attached to proteins as an intracellular targeting signal).</text>
        <dbReference type="EC" id="3.4.19.12"/>
    </reaction>
</comment>
<evidence type="ECO:0000256" key="1">
    <source>
        <dbReference type="ARBA" id="ARBA00000707"/>
    </source>
</evidence>
<dbReference type="GO" id="GO:0004843">
    <property type="term" value="F:cysteine-type deubiquitinase activity"/>
    <property type="evidence" value="ECO:0007669"/>
    <property type="project" value="UniProtKB-UniRule"/>
</dbReference>
<feature type="compositionally biased region" description="Basic and acidic residues" evidence="8">
    <location>
        <begin position="638"/>
        <end position="650"/>
    </location>
</feature>
<accession>A0A6F9DX59</accession>
<dbReference type="GO" id="GO:0016579">
    <property type="term" value="P:protein deubiquitination"/>
    <property type="evidence" value="ECO:0007669"/>
    <property type="project" value="InterPro"/>
</dbReference>
<keyword evidence="4 7" id="KW-0833">Ubl conjugation pathway</keyword>
<feature type="region of interest" description="Disordered" evidence="8">
    <location>
        <begin position="723"/>
        <end position="742"/>
    </location>
</feature>
<dbReference type="AlphaFoldDB" id="A0A6F9DX59"/>
<dbReference type="FunFam" id="3.90.70.10:FF:000119">
    <property type="entry name" value="Ubiquitin specific peptidase 36"/>
    <property type="match status" value="1"/>
</dbReference>
<feature type="compositionally biased region" description="Polar residues" evidence="8">
    <location>
        <begin position="680"/>
        <end position="690"/>
    </location>
</feature>
<dbReference type="InterPro" id="IPR028889">
    <property type="entry name" value="USP"/>
</dbReference>
<gene>
    <name evidence="10" type="primary">Usp36</name>
</gene>
<dbReference type="InterPro" id="IPR038765">
    <property type="entry name" value="Papain-like_cys_pep_sf"/>
</dbReference>
<feature type="compositionally biased region" description="Basic and acidic residues" evidence="8">
    <location>
        <begin position="509"/>
        <end position="524"/>
    </location>
</feature>
<keyword evidence="6 7" id="KW-0788">Thiol protease</keyword>
<name>A0A6F9DX59_9ASCI</name>
<sequence>MTVSQQVASEVLKPQQKPTYNGFDLESHLTSTSKKTVLQKIEFVDAKKPYNMGMNKLKTKYVNLNPTAHIKPALVTNGIKLAAREVSNKSDGIPCPKAILFSPEKMDLHWKKTYRIGSGLVNLGNTCFLNSALQCLSYTPPLTNYLLNGDHRSVCKSNGQFCMLCMLQQHIRSSFGNSGQAIRPMCILKNLRLIAKHLHFGRQEDAHEFIRYSIDAMQKSCLQGFSSKLDIHTKATTLVYQIFGGYLRSRVKCRQCKAVSDTFDPFLDISLEISKQGCNNLQRCFEHFVKPEILHGDNSYKCHRCKNCVQASKTFTIHRAPNILTIQLKRFSSFMGNKINSDVSYPLKLNINSFMSSPPNTNHCYELYAVLVHSGFSCQSGHYYAYAKASNNQWYCFNDSSVYQVSANQALNQQAYLLFYHRARQVKSQANNMQNHKKNHQREPILHLLSEEISKKPKENGSGVKQPKVIMSNGISDKKSTHSQSAPKPEVTCYKPDYFKPASASKMPGVDKSKTSHSEQRQAENSKAQSVNGSNNKSKENHASPPVTAKTASDNGTPSKHAKIMTTDDWFQAKIRQRRDSEESSSSRKSGNKSRISFHIKSFSSLPNHQKHWQKIHKPHQESNAGKITDNHSSSSNDSRKSDRERELHALKLKLLGKRKAPEEKEVAKELVPKEEVPQPSKSKVVNSTEYGPLPSKKKKINGENPVGKKPQERTGILNKLLQQSSSKAYGSKVQSWDGENSVVEEDAKEDFNEQKRSSFDDWDREIDRGKTKKVKKPKKFFHHKSNTNLFQKFQHFKFDKRSNSL</sequence>
<organism evidence="10">
    <name type="scientific">Phallusia mammillata</name>
    <dbReference type="NCBI Taxonomy" id="59560"/>
    <lineage>
        <taxon>Eukaryota</taxon>
        <taxon>Metazoa</taxon>
        <taxon>Chordata</taxon>
        <taxon>Tunicata</taxon>
        <taxon>Ascidiacea</taxon>
        <taxon>Phlebobranchia</taxon>
        <taxon>Ascidiidae</taxon>
        <taxon>Phallusia</taxon>
    </lineage>
</organism>
<reference evidence="10" key="1">
    <citation type="submission" date="2020-04" db="EMBL/GenBank/DDBJ databases">
        <authorList>
            <person name="Neveu A P."/>
        </authorList>
    </citation>
    <scope>NUCLEOTIDE SEQUENCE</scope>
    <source>
        <tissue evidence="10">Whole embryo</tissue>
    </source>
</reference>
<feature type="region of interest" description="Disordered" evidence="8">
    <location>
        <begin position="454"/>
        <end position="716"/>
    </location>
</feature>
<dbReference type="GO" id="GO:0042981">
    <property type="term" value="P:regulation of apoptotic process"/>
    <property type="evidence" value="ECO:0007669"/>
    <property type="project" value="TreeGrafter"/>
</dbReference>
<evidence type="ECO:0000256" key="8">
    <source>
        <dbReference type="SAM" id="MobiDB-lite"/>
    </source>
</evidence>
<dbReference type="PROSITE" id="PS50235">
    <property type="entry name" value="USP_3"/>
    <property type="match status" value="1"/>
</dbReference>
<protein>
    <recommendedName>
        <fullName evidence="7">Ubiquitin carboxyl-terminal hydrolase</fullName>
        <ecNumber evidence="7">3.4.19.12</ecNumber>
    </recommendedName>
</protein>
<dbReference type="SUPFAM" id="SSF54001">
    <property type="entry name" value="Cysteine proteinases"/>
    <property type="match status" value="1"/>
</dbReference>
<feature type="compositionally biased region" description="Basic residues" evidence="8">
    <location>
        <begin position="609"/>
        <end position="618"/>
    </location>
</feature>
<dbReference type="CDD" id="cd02661">
    <property type="entry name" value="Peptidase_C19E"/>
    <property type="match status" value="1"/>
</dbReference>
<evidence type="ECO:0000259" key="9">
    <source>
        <dbReference type="PROSITE" id="PS50235"/>
    </source>
</evidence>
<keyword evidence="5 7" id="KW-0378">Hydrolase</keyword>
<feature type="compositionally biased region" description="Polar residues" evidence="8">
    <location>
        <begin position="723"/>
        <end position="739"/>
    </location>
</feature>
<keyword evidence="3 7" id="KW-0645">Protease</keyword>
<evidence type="ECO:0000256" key="5">
    <source>
        <dbReference type="ARBA" id="ARBA00022801"/>
    </source>
</evidence>
<proteinExistence type="evidence at transcript level"/>
<feature type="domain" description="USP" evidence="9">
    <location>
        <begin position="118"/>
        <end position="423"/>
    </location>
</feature>
<evidence type="ECO:0000256" key="7">
    <source>
        <dbReference type="RuleBase" id="RU366025"/>
    </source>
</evidence>
<evidence type="ECO:0000256" key="3">
    <source>
        <dbReference type="ARBA" id="ARBA00022670"/>
    </source>
</evidence>
<evidence type="ECO:0000256" key="4">
    <source>
        <dbReference type="ARBA" id="ARBA00022786"/>
    </source>
</evidence>
<dbReference type="PANTHER" id="PTHR24006:SF758">
    <property type="entry name" value="UBIQUITIN CARBOXYL-TERMINAL HYDROLASE 36"/>
    <property type="match status" value="1"/>
</dbReference>
<feature type="compositionally biased region" description="Basic and acidic residues" evidence="8">
    <location>
        <begin position="660"/>
        <end position="677"/>
    </location>
</feature>
<dbReference type="GO" id="GO:0005829">
    <property type="term" value="C:cytosol"/>
    <property type="evidence" value="ECO:0007669"/>
    <property type="project" value="TreeGrafter"/>
</dbReference>
<dbReference type="EMBL" id="LR791694">
    <property type="protein sequence ID" value="CAB3267556.1"/>
    <property type="molecule type" value="mRNA"/>
</dbReference>
<evidence type="ECO:0000313" key="10">
    <source>
        <dbReference type="EMBL" id="CAB3267556.1"/>
    </source>
</evidence>
<dbReference type="PROSITE" id="PS00973">
    <property type="entry name" value="USP_2"/>
    <property type="match status" value="1"/>
</dbReference>
<dbReference type="Pfam" id="PF00443">
    <property type="entry name" value="UCH"/>
    <property type="match status" value="1"/>
</dbReference>
<evidence type="ECO:0000256" key="6">
    <source>
        <dbReference type="ARBA" id="ARBA00022807"/>
    </source>
</evidence>
<dbReference type="InterPro" id="IPR050164">
    <property type="entry name" value="Peptidase_C19"/>
</dbReference>